<dbReference type="InterPro" id="IPR013783">
    <property type="entry name" value="Ig-like_fold"/>
</dbReference>
<protein>
    <submittedName>
        <fullName evidence="1">Uncharacterized protein</fullName>
    </submittedName>
</protein>
<dbReference type="InterPro" id="IPR036116">
    <property type="entry name" value="FN3_sf"/>
</dbReference>
<dbReference type="AlphaFoldDB" id="A0A845R1B5"/>
<dbReference type="InterPro" id="IPR008577">
    <property type="entry name" value="DUF859"/>
</dbReference>
<dbReference type="RefSeq" id="WP_160198518.1">
    <property type="nucleotide sequence ID" value="NZ_QXXA01000019.1"/>
</dbReference>
<dbReference type="Gene3D" id="2.60.40.10">
    <property type="entry name" value="Immunoglobulins"/>
    <property type="match status" value="1"/>
</dbReference>
<dbReference type="EMBL" id="QXXA01000019">
    <property type="protein sequence ID" value="NBI08054.1"/>
    <property type="molecule type" value="Genomic_DNA"/>
</dbReference>
<gene>
    <name evidence="1" type="ORF">D3Z33_14435</name>
</gene>
<keyword evidence="2" id="KW-1185">Reference proteome</keyword>
<dbReference type="SUPFAM" id="SSF49265">
    <property type="entry name" value="Fibronectin type III"/>
    <property type="match status" value="1"/>
</dbReference>
<comment type="caution">
    <text evidence="1">The sequence shown here is derived from an EMBL/GenBank/DDBJ whole genome shotgun (WGS) entry which is preliminary data.</text>
</comment>
<name>A0A845R1B5_9CLOT</name>
<dbReference type="Proteomes" id="UP000467132">
    <property type="component" value="Unassembled WGS sequence"/>
</dbReference>
<organism evidence="1 2">
    <name type="scientific">Senegalia massiliensis</name>
    <dbReference type="NCBI Taxonomy" id="1720316"/>
    <lineage>
        <taxon>Bacteria</taxon>
        <taxon>Bacillati</taxon>
        <taxon>Bacillota</taxon>
        <taxon>Clostridia</taxon>
        <taxon>Eubacteriales</taxon>
        <taxon>Clostridiaceae</taxon>
        <taxon>Senegalia</taxon>
    </lineage>
</organism>
<dbReference type="OrthoDB" id="1957869at2"/>
<accession>A0A845R1B5</accession>
<reference evidence="1 2" key="1">
    <citation type="submission" date="2018-08" db="EMBL/GenBank/DDBJ databases">
        <title>Murine metabolic-syndrome-specific gut microbial biobank.</title>
        <authorList>
            <person name="Liu C."/>
        </authorList>
    </citation>
    <scope>NUCLEOTIDE SEQUENCE [LARGE SCALE GENOMIC DNA]</scope>
    <source>
        <strain evidence="1 2">583</strain>
    </source>
</reference>
<dbReference type="Pfam" id="PF05895">
    <property type="entry name" value="DUF859"/>
    <property type="match status" value="1"/>
</dbReference>
<sequence>MATLTWNPGINSYSPYVKLYVTQKSQSISGNYTILEYSLKLYRPRQVYSSASKSYNIKINGTTVKSGSTTIGGSGTKTIASGTTKVYHNSNGTKKNVAISFYQEVSITWSGVATGNASKSGTMDLTTIPRYAKITSLYANNIRGTQFKINYATDKTIDNVDYSLNGGSWQDTHNSSNYFYITGLKPGTRYTVKIRVRSKDSGLWTTSGTITITTVGLSTSNEPDFDTDGNLTINISRKSTSMYHDLYLYFWHDEQRWEEIARISNVTTKGIFNFTSTQLNEIYNGRVQSNKSNTRLKIVSKWGSNGTVQGTTYEYGELTIVNANPSIDGVTYKDTDTNVQAILNNDQLILRNKSYLEVTAGTASSQKGATLKSYKLSIGGNEYSIATSGTSETGKKIYWGPLDQSSNQTAVLTVIDSRGNKASRSFTIQVINYYEPEPVNYSADRLNNYEESSYINAELRRSVVNINGNDINELYIRYSVESGSTTSATGNNSHKNGIWQHVDLNEFIGDHPNDKSFSVYLEIKDKFSNWLTITMELPEGIALLSFLKDKIKVGVPFENLAIGKSHEGNYELEVGGNIEASKNMVVREHIYIGDNINPSKIYFRFPDGNIGFESTQNYDNCVQMYDWGGNGVIWKYQKNTNRFYITKNLTVSYGCDLQDRLNINGYIGSPVHINRTTNRTLDLINATPSSNDVWNSKYNSNLLIENYNNALSFIVGGTSNDRIAMIQVGHSAEHYAQHLGELRLNPLGGRVKCGDDVYVTGNMSAQSITDRTPFFIGDALSEIVNIKSDQKGSLDHNTLPDFVRKRIKIKKSEVTGEIAPRINFTRFEELGIKISEEDLGNEVVEEEARDIGGMISLLTVAIQQLNNITKQQQKEINRLMEVI</sequence>
<evidence type="ECO:0000313" key="1">
    <source>
        <dbReference type="EMBL" id="NBI08054.1"/>
    </source>
</evidence>
<proteinExistence type="predicted"/>
<evidence type="ECO:0000313" key="2">
    <source>
        <dbReference type="Proteomes" id="UP000467132"/>
    </source>
</evidence>